<feature type="region of interest" description="Disordered" evidence="1">
    <location>
        <begin position="262"/>
        <end position="291"/>
    </location>
</feature>
<organism evidence="4 5">
    <name type="scientific">Pyrrhoderma noxium</name>
    <dbReference type="NCBI Taxonomy" id="2282107"/>
    <lineage>
        <taxon>Eukaryota</taxon>
        <taxon>Fungi</taxon>
        <taxon>Dikarya</taxon>
        <taxon>Basidiomycota</taxon>
        <taxon>Agaricomycotina</taxon>
        <taxon>Agaricomycetes</taxon>
        <taxon>Hymenochaetales</taxon>
        <taxon>Hymenochaetaceae</taxon>
        <taxon>Pyrrhoderma</taxon>
    </lineage>
</organism>
<feature type="region of interest" description="Disordered" evidence="1">
    <location>
        <begin position="341"/>
        <end position="364"/>
    </location>
</feature>
<feature type="compositionally biased region" description="Low complexity" evidence="1">
    <location>
        <begin position="172"/>
        <end position="201"/>
    </location>
</feature>
<dbReference type="InParanoid" id="A0A286UGA4"/>
<dbReference type="PANTHER" id="PTHR34883:SF15">
    <property type="entry name" value="EXTRACELLULAR SERINE-RICH PROTEIN"/>
    <property type="match status" value="1"/>
</dbReference>
<feature type="compositionally biased region" description="Pro residues" evidence="1">
    <location>
        <begin position="399"/>
        <end position="408"/>
    </location>
</feature>
<keyword evidence="2" id="KW-0812">Transmembrane</keyword>
<name>A0A286UGA4_9AGAM</name>
<feature type="compositionally biased region" description="Polar residues" evidence="1">
    <location>
        <begin position="271"/>
        <end position="286"/>
    </location>
</feature>
<dbReference type="Gene3D" id="2.60.40.420">
    <property type="entry name" value="Cupredoxins - blue copper proteins"/>
    <property type="match status" value="1"/>
</dbReference>
<dbReference type="PANTHER" id="PTHR34883">
    <property type="entry name" value="SERINE-RICH PROTEIN, PUTATIVE-RELATED-RELATED"/>
    <property type="match status" value="1"/>
</dbReference>
<dbReference type="Proteomes" id="UP000217199">
    <property type="component" value="Unassembled WGS sequence"/>
</dbReference>
<feature type="compositionally biased region" description="Polar residues" evidence="1">
    <location>
        <begin position="412"/>
        <end position="424"/>
    </location>
</feature>
<reference evidence="4 5" key="1">
    <citation type="journal article" date="2017" name="Mol. Ecol.">
        <title>Comparative and population genomic landscape of Phellinus noxius: A hypervariable fungus causing root rot in trees.</title>
        <authorList>
            <person name="Chung C.L."/>
            <person name="Lee T.J."/>
            <person name="Akiba M."/>
            <person name="Lee H.H."/>
            <person name="Kuo T.H."/>
            <person name="Liu D."/>
            <person name="Ke H.M."/>
            <person name="Yokoi T."/>
            <person name="Roa M.B."/>
            <person name="Lu M.J."/>
            <person name="Chang Y.Y."/>
            <person name="Ann P.J."/>
            <person name="Tsai J.N."/>
            <person name="Chen C.Y."/>
            <person name="Tzean S.S."/>
            <person name="Ota Y."/>
            <person name="Hattori T."/>
            <person name="Sahashi N."/>
            <person name="Liou R.F."/>
            <person name="Kikuchi T."/>
            <person name="Tsai I.J."/>
        </authorList>
    </citation>
    <scope>NUCLEOTIDE SEQUENCE [LARGE SCALE GENOMIC DNA]</scope>
    <source>
        <strain evidence="4 5">FFPRI411160</strain>
    </source>
</reference>
<dbReference type="EMBL" id="NBII01000005">
    <property type="protein sequence ID" value="PAV18568.1"/>
    <property type="molecule type" value="Genomic_DNA"/>
</dbReference>
<evidence type="ECO:0000313" key="5">
    <source>
        <dbReference type="Proteomes" id="UP000217199"/>
    </source>
</evidence>
<feature type="compositionally biased region" description="Pro residues" evidence="1">
    <location>
        <begin position="432"/>
        <end position="443"/>
    </location>
</feature>
<dbReference type="InterPro" id="IPR052953">
    <property type="entry name" value="Ser-rich/MCO-related"/>
</dbReference>
<dbReference type="AlphaFoldDB" id="A0A286UGA4"/>
<feature type="region of interest" description="Disordered" evidence="1">
    <location>
        <begin position="169"/>
        <end position="207"/>
    </location>
</feature>
<keyword evidence="2" id="KW-0472">Membrane</keyword>
<dbReference type="InterPro" id="IPR008972">
    <property type="entry name" value="Cupredoxin"/>
</dbReference>
<dbReference type="STRING" id="2282107.A0A286UGA4"/>
<gene>
    <name evidence="4" type="ORF">PNOK_0541000</name>
</gene>
<feature type="signal peptide" evidence="3">
    <location>
        <begin position="1"/>
        <end position="22"/>
    </location>
</feature>
<accession>A0A286UGA4</accession>
<keyword evidence="2" id="KW-1133">Transmembrane helix</keyword>
<evidence type="ECO:0000313" key="4">
    <source>
        <dbReference type="EMBL" id="PAV18568.1"/>
    </source>
</evidence>
<evidence type="ECO:0000256" key="1">
    <source>
        <dbReference type="SAM" id="MobiDB-lite"/>
    </source>
</evidence>
<feature type="transmembrane region" description="Helical" evidence="2">
    <location>
        <begin position="214"/>
        <end position="237"/>
    </location>
</feature>
<feature type="chain" id="PRO_5013736378" evidence="3">
    <location>
        <begin position="23"/>
        <end position="443"/>
    </location>
</feature>
<keyword evidence="5" id="KW-1185">Reference proteome</keyword>
<evidence type="ECO:0000256" key="2">
    <source>
        <dbReference type="SAM" id="Phobius"/>
    </source>
</evidence>
<sequence length="443" mass="46282">MGRRANLLIVLTLLRAQTSVWAQSTHTVSVGQFYEPPTVAALEGDTIEFLYVAGFHGVTQSTFADPCVPLLGGFDSGIVGGFVGNDTNSPPVWRLTITNASIPIWFYCGATQPSFHCANGMVGVINAPSDQYTSFSNAAKLVTTSPTQSLSVSLSGVGAVAATPPTTPPPFSVSASATATSATSSTPQPVSTSGSPSQTSSDGETGTSKGINKAAIGGGVGGALAGCIIVALCFLLYRANRGQHPTARSENQFMSEHTEPYKNILSPRLPGSNSHSGASEGSTSPAPHNRDWEAAATYTNRADSVRLRYQDARNFNPEVTRSTTYTVGSMGSTLPDESGVGYSYAPGLGPQRGATPNPIHSQYQQDPSVNVHELAKEVATLLRPQLSSTTIQSGLAPPRNGPPPPRALPNPHQATTNSTLQVTNGDDFRPSPMSPAPPPQYEK</sequence>
<dbReference type="OrthoDB" id="1921208at2759"/>
<evidence type="ECO:0000256" key="3">
    <source>
        <dbReference type="SAM" id="SignalP"/>
    </source>
</evidence>
<keyword evidence="3" id="KW-0732">Signal</keyword>
<feature type="region of interest" description="Disordered" evidence="1">
    <location>
        <begin position="388"/>
        <end position="443"/>
    </location>
</feature>
<comment type="caution">
    <text evidence="4">The sequence shown here is derived from an EMBL/GenBank/DDBJ whole genome shotgun (WGS) entry which is preliminary data.</text>
</comment>
<proteinExistence type="predicted"/>
<dbReference type="SUPFAM" id="SSF49503">
    <property type="entry name" value="Cupredoxins"/>
    <property type="match status" value="1"/>
</dbReference>
<dbReference type="CDD" id="cd00920">
    <property type="entry name" value="Cupredoxin"/>
    <property type="match status" value="1"/>
</dbReference>
<protein>
    <submittedName>
        <fullName evidence="4">Extracellular serine-rich</fullName>
    </submittedName>
</protein>